<name>A0A401IPJ8_9VIRU</name>
<dbReference type="EMBL" id="BFCF01000001">
    <property type="protein sequence ID" value="GBG35532.1"/>
    <property type="molecule type" value="Genomic_DNA"/>
</dbReference>
<protein>
    <submittedName>
        <fullName evidence="3">Wsv115-like protein</fullName>
    </submittedName>
</protein>
<dbReference type="GO" id="GO:0019058">
    <property type="term" value="P:viral life cycle"/>
    <property type="evidence" value="ECO:0007669"/>
    <property type="project" value="InterPro"/>
</dbReference>
<comment type="caution">
    <text evidence="3">The sequence shown here is derived from an EMBL/GenBank/DDBJ whole genome shotgun (WGS) entry which is preliminary data.</text>
</comment>
<keyword evidence="2" id="KW-0472">Membrane</keyword>
<feature type="compositionally biased region" description="Low complexity" evidence="1">
    <location>
        <begin position="19"/>
        <end position="34"/>
    </location>
</feature>
<dbReference type="InterPro" id="IPR007663">
    <property type="entry name" value="Baculo_p74"/>
</dbReference>
<feature type="region of interest" description="Disordered" evidence="1">
    <location>
        <begin position="1"/>
        <end position="34"/>
    </location>
</feature>
<evidence type="ECO:0000313" key="3">
    <source>
        <dbReference type="EMBL" id="GBG35532.1"/>
    </source>
</evidence>
<accession>A0A401IPJ8</accession>
<sequence length="996" mass="110291">MVTPYRSPTATTMSQLATSVDDVSTIPSSTSSSPFTPADHNYALIYAKERLRQEAIFRKRQEEPGPYSFVEIKNLGTDGWRSKLGIPVEPGQKLAQYRHITYDRDKINCQDFSCIPQDPRKISSDPSQDDQPQTPSLCNFAEGTHVGFSVLGRNNEILRQFTACGPGCYRFTKKRDPGTGLPLPMGTLIDSHIDSKGQPTCHYLNTGLIMWAGLPVTRQGTLKEGFNTDHLPPFAFGEPSLQTVHLTDSYCRFFKQYFDPSSGECYRTGWMKTVRFLFGTYFTNVTYEIANQQKPSSRAGILGQCTVSPLYYAVGRALYAAGAARTEKAVPFTFDSLHLKEGKVTGLKPITPATPTIERASVQESDIEMAERIAQSHFEPFLANSTSARQIISDIIKYVRNNEGRESSAMAQQKKWQQIQEKTTNDLISALFDTAFRVQVMDIPDSKARSILLKELMSNPSVRRFKGGLGSGCKLIGFVLKLRKVLFSDEASERRRNRITEHGEKVTPEKVSELDALHFMKLTLSPSVRPESFIDVFSIPKESADSIWHEIESKYLPNSAKWTGQYIRSTVVNMMKGVLDIVKGRILEKNYDLSKNIPLYLGVDMLIQTVFKSASRACVKFVAQHSIAAITNRTNIAMVETVLNEIAQRTFSFIVEESVIRMVISSAVKQAMEVFIKLAEIAVDIIDVVGWILLVGAILGLILDLALHLQWYDDVMTNAQLKKYVTAYEAVFADATETEMGSLAPVTPEELLSISVAWDRNLIDHPSAEKSGSSLDQFLNCYFGESPIQSKSTSVFLQEAQFEYLGSRTVNSLGQPLRANHERQKEQAEHMATIGRNAMVETASAINSFAQVAQYNTSRLDYLRHMGSARAECRAARVTRLCDYGIGCTTTGTIILVATLALFGIAASNGSFQSINIAVSLVFVGLLIFIALLALNYIYCYAAGVENARAATAIIDTSTDNDDSAVLSFGATTVAAAAKVDLLSLLMTPYLEKLVV</sequence>
<evidence type="ECO:0000256" key="1">
    <source>
        <dbReference type="SAM" id="MobiDB-lite"/>
    </source>
</evidence>
<keyword evidence="2" id="KW-0812">Transmembrane</keyword>
<evidence type="ECO:0000256" key="2">
    <source>
        <dbReference type="SAM" id="Phobius"/>
    </source>
</evidence>
<feature type="transmembrane region" description="Helical" evidence="2">
    <location>
        <begin position="688"/>
        <end position="707"/>
    </location>
</feature>
<feature type="transmembrane region" description="Helical" evidence="2">
    <location>
        <begin position="884"/>
        <end position="905"/>
    </location>
</feature>
<proteinExistence type="predicted"/>
<feature type="transmembrane region" description="Helical" evidence="2">
    <location>
        <begin position="917"/>
        <end position="939"/>
    </location>
</feature>
<dbReference type="Pfam" id="PF04583">
    <property type="entry name" value="Baculo_p74"/>
    <property type="match status" value="1"/>
</dbReference>
<keyword evidence="2" id="KW-1133">Transmembrane helix</keyword>
<feature type="compositionally biased region" description="Polar residues" evidence="1">
    <location>
        <begin position="1"/>
        <end position="18"/>
    </location>
</feature>
<organism evidence="3">
    <name type="scientific">Penaeus monodon endogenous nimavirus</name>
    <dbReference type="NCBI Taxonomy" id="2133795"/>
    <lineage>
        <taxon>Viruses</taxon>
        <taxon>Viruses incertae sedis</taxon>
        <taxon>Naldaviricetes</taxon>
        <taxon>Nimaviridae</taxon>
    </lineage>
</organism>
<reference evidence="3" key="1">
    <citation type="journal article" date="2018" name="J. Virol.">
        <title>Crustacean Genome Exploration Reveals the Evolutionary Origin of White Spot Syndrome Virus.</title>
        <authorList>
            <person name="Kawato S."/>
            <person name="Shitara A."/>
            <person name="Wang Y."/>
            <person name="Nozaki R."/>
            <person name="Kondo H."/>
            <person name="Hirono I."/>
        </authorList>
    </citation>
    <scope>NUCLEOTIDE SEQUENCE</scope>
</reference>